<dbReference type="SUPFAM" id="SSF64268">
    <property type="entry name" value="PX domain"/>
    <property type="match status" value="1"/>
</dbReference>
<evidence type="ECO:0000259" key="2">
    <source>
        <dbReference type="PROSITE" id="PS50195"/>
    </source>
</evidence>
<sequence length="156" mass="16456">AAGGTYAVFTVKVQSRGEYSSIKKRFSDFEKLHAELLRSFPSSLNFDLPEKGMVRNFSNEALADRARALNAYLRALCGHREASQHPAALAFFGLDGGAGRRGGGASYVHGPSAAAAPEPVPNRAGGAINGRATGPIVSGRRPDDEDDLAGWDTPSL</sequence>
<protein>
    <recommendedName>
        <fullName evidence="2">PX domain-containing protein</fullName>
    </recommendedName>
</protein>
<name>A0ABN9WXM0_9DINO</name>
<feature type="non-terminal residue" evidence="3">
    <location>
        <position position="1"/>
    </location>
</feature>
<feature type="domain" description="PX" evidence="2">
    <location>
        <begin position="1"/>
        <end position="99"/>
    </location>
</feature>
<accession>A0ABN9WXM0</accession>
<dbReference type="CDD" id="cd06093">
    <property type="entry name" value="PX_domain"/>
    <property type="match status" value="1"/>
</dbReference>
<dbReference type="Pfam" id="PF00787">
    <property type="entry name" value="PX"/>
    <property type="match status" value="1"/>
</dbReference>
<dbReference type="EMBL" id="CAUYUJ010019285">
    <property type="protein sequence ID" value="CAK0890011.1"/>
    <property type="molecule type" value="Genomic_DNA"/>
</dbReference>
<keyword evidence="4" id="KW-1185">Reference proteome</keyword>
<dbReference type="PROSITE" id="PS50195">
    <property type="entry name" value="PX"/>
    <property type="match status" value="1"/>
</dbReference>
<dbReference type="InterPro" id="IPR001683">
    <property type="entry name" value="PX_dom"/>
</dbReference>
<reference evidence="3" key="1">
    <citation type="submission" date="2023-10" db="EMBL/GenBank/DDBJ databases">
        <authorList>
            <person name="Chen Y."/>
            <person name="Shah S."/>
            <person name="Dougan E. K."/>
            <person name="Thang M."/>
            <person name="Chan C."/>
        </authorList>
    </citation>
    <scope>NUCLEOTIDE SEQUENCE [LARGE SCALE GENOMIC DNA]</scope>
</reference>
<comment type="caution">
    <text evidence="3">The sequence shown here is derived from an EMBL/GenBank/DDBJ whole genome shotgun (WGS) entry which is preliminary data.</text>
</comment>
<gene>
    <name evidence="3" type="ORF">PCOR1329_LOCUS70350</name>
</gene>
<dbReference type="Gene3D" id="3.30.1520.10">
    <property type="entry name" value="Phox-like domain"/>
    <property type="match status" value="1"/>
</dbReference>
<feature type="region of interest" description="Disordered" evidence="1">
    <location>
        <begin position="110"/>
        <end position="156"/>
    </location>
</feature>
<evidence type="ECO:0000313" key="4">
    <source>
        <dbReference type="Proteomes" id="UP001189429"/>
    </source>
</evidence>
<evidence type="ECO:0000256" key="1">
    <source>
        <dbReference type="SAM" id="MobiDB-lite"/>
    </source>
</evidence>
<dbReference type="SMART" id="SM00312">
    <property type="entry name" value="PX"/>
    <property type="match status" value="1"/>
</dbReference>
<dbReference type="InterPro" id="IPR036871">
    <property type="entry name" value="PX_dom_sf"/>
</dbReference>
<dbReference type="Proteomes" id="UP001189429">
    <property type="component" value="Unassembled WGS sequence"/>
</dbReference>
<organism evidence="3 4">
    <name type="scientific">Prorocentrum cordatum</name>
    <dbReference type="NCBI Taxonomy" id="2364126"/>
    <lineage>
        <taxon>Eukaryota</taxon>
        <taxon>Sar</taxon>
        <taxon>Alveolata</taxon>
        <taxon>Dinophyceae</taxon>
        <taxon>Prorocentrales</taxon>
        <taxon>Prorocentraceae</taxon>
        <taxon>Prorocentrum</taxon>
    </lineage>
</organism>
<proteinExistence type="predicted"/>
<evidence type="ECO:0000313" key="3">
    <source>
        <dbReference type="EMBL" id="CAK0890011.1"/>
    </source>
</evidence>